<evidence type="ECO:0000313" key="2">
    <source>
        <dbReference type="Proteomes" id="UP000639772"/>
    </source>
</evidence>
<proteinExistence type="predicted"/>
<dbReference type="Pfam" id="PF10508">
    <property type="entry name" value="Proteasom_PSMB"/>
    <property type="match status" value="1"/>
</dbReference>
<dbReference type="SUPFAM" id="SSF48371">
    <property type="entry name" value="ARM repeat"/>
    <property type="match status" value="1"/>
</dbReference>
<dbReference type="EMBL" id="JADCNM010000004">
    <property type="protein sequence ID" value="KAG0487765.1"/>
    <property type="molecule type" value="Genomic_DNA"/>
</dbReference>
<dbReference type="AlphaFoldDB" id="A0A835V8L1"/>
<dbReference type="Gene3D" id="1.25.10.10">
    <property type="entry name" value="Leucine-rich Repeat Variant"/>
    <property type="match status" value="1"/>
</dbReference>
<organism evidence="1 2">
    <name type="scientific">Vanilla planifolia</name>
    <name type="common">Vanilla</name>
    <dbReference type="NCBI Taxonomy" id="51239"/>
    <lineage>
        <taxon>Eukaryota</taxon>
        <taxon>Viridiplantae</taxon>
        <taxon>Streptophyta</taxon>
        <taxon>Embryophyta</taxon>
        <taxon>Tracheophyta</taxon>
        <taxon>Spermatophyta</taxon>
        <taxon>Magnoliopsida</taxon>
        <taxon>Liliopsida</taxon>
        <taxon>Asparagales</taxon>
        <taxon>Orchidaceae</taxon>
        <taxon>Vanilloideae</taxon>
        <taxon>Vanilleae</taxon>
        <taxon>Vanilla</taxon>
    </lineage>
</organism>
<dbReference type="PANTHER" id="PTHR13554:SF10">
    <property type="entry name" value="26S PROTEASOME NON-ATPASE REGULATORY SUBUNIT 5"/>
    <property type="match status" value="1"/>
</dbReference>
<accession>A0A835V8L1</accession>
<evidence type="ECO:0008006" key="3">
    <source>
        <dbReference type="Google" id="ProtNLM"/>
    </source>
</evidence>
<protein>
    <recommendedName>
        <fullName evidence="3">ARM repeat superfamily protein</fullName>
    </recommendedName>
</protein>
<dbReference type="Proteomes" id="UP000639772">
    <property type="component" value="Unassembled WGS sequence"/>
</dbReference>
<dbReference type="InterPro" id="IPR019538">
    <property type="entry name" value="PSMD5"/>
</dbReference>
<comment type="caution">
    <text evidence="1">The sequence shown here is derived from an EMBL/GenBank/DDBJ whole genome shotgun (WGS) entry which is preliminary data.</text>
</comment>
<gene>
    <name evidence="1" type="ORF">HPP92_009860</name>
</gene>
<dbReference type="GO" id="GO:0005829">
    <property type="term" value="C:cytosol"/>
    <property type="evidence" value="ECO:0007669"/>
    <property type="project" value="TreeGrafter"/>
</dbReference>
<dbReference type="InterPro" id="IPR011989">
    <property type="entry name" value="ARM-like"/>
</dbReference>
<dbReference type="GO" id="GO:0043248">
    <property type="term" value="P:proteasome assembly"/>
    <property type="evidence" value="ECO:0007669"/>
    <property type="project" value="InterPro"/>
</dbReference>
<dbReference type="InterPro" id="IPR016024">
    <property type="entry name" value="ARM-type_fold"/>
</dbReference>
<dbReference type="PANTHER" id="PTHR13554">
    <property type="entry name" value="26S PROTEASOME NON-ATPASE REGULATORY SUBUNIT 5-RELATED"/>
    <property type="match status" value="1"/>
</dbReference>
<sequence>MDMELPPDLEPIIQAASEFASYPGVVNDAAAKDFLDQYPLPVLLSMLQLKSDVPSLEDALVSCLDRIFRTRYGSSLLLQYVVSIQAGLQANSESIRCLACKSVSWIIENSENKGSAVKVLVEHSIYPLLINCLVAGNEKTSSAAVNAIKNVAKSPEGIGIIFPSSSEEPMQLKSVASHCSSLARIRILALIKELFSISDNVASAIFGSNLLSLFEMEINESNDPLTVLSALEVLYERIGMDKIYMDCNK</sequence>
<reference evidence="1 2" key="1">
    <citation type="journal article" date="2020" name="Nat. Food">
        <title>A phased Vanilla planifolia genome enables genetic improvement of flavour and production.</title>
        <authorList>
            <person name="Hasing T."/>
            <person name="Tang H."/>
            <person name="Brym M."/>
            <person name="Khazi F."/>
            <person name="Huang T."/>
            <person name="Chambers A.H."/>
        </authorList>
    </citation>
    <scope>NUCLEOTIDE SEQUENCE [LARGE SCALE GENOMIC DNA]</scope>
    <source>
        <tissue evidence="1">Leaf</tissue>
    </source>
</reference>
<evidence type="ECO:0000313" key="1">
    <source>
        <dbReference type="EMBL" id="KAG0487765.1"/>
    </source>
</evidence>
<dbReference type="OrthoDB" id="10250600at2759"/>
<name>A0A835V8L1_VANPL</name>